<dbReference type="Proteomes" id="UP000033632">
    <property type="component" value="Unassembled WGS sequence"/>
</dbReference>
<keyword evidence="3" id="KW-1185">Reference proteome</keyword>
<dbReference type="STRING" id="443610.VE25_02955"/>
<reference evidence="2 3" key="1">
    <citation type="submission" date="2015-03" db="EMBL/GenBank/DDBJ databases">
        <authorList>
            <person name="Hassan Y.I."/>
            <person name="Lepp D."/>
            <person name="Li X.-Z."/>
            <person name="Zhou T."/>
        </authorList>
    </citation>
    <scope>NUCLEOTIDE SEQUENCE [LARGE SCALE GENOMIC DNA]</scope>
    <source>
        <strain evidence="2 3">BD-c194</strain>
    </source>
</reference>
<evidence type="ECO:0000256" key="1">
    <source>
        <dbReference type="SAM" id="MobiDB-lite"/>
    </source>
</evidence>
<evidence type="ECO:0000313" key="2">
    <source>
        <dbReference type="EMBL" id="KKB13256.1"/>
    </source>
</evidence>
<name>A0A0F5FWJ5_9HYPH</name>
<accession>A0A0F5FWJ5</accession>
<protein>
    <submittedName>
        <fullName evidence="2">Uncharacterized protein</fullName>
    </submittedName>
</protein>
<feature type="region of interest" description="Disordered" evidence="1">
    <location>
        <begin position="1"/>
        <end position="53"/>
    </location>
</feature>
<evidence type="ECO:0000313" key="3">
    <source>
        <dbReference type="Proteomes" id="UP000033632"/>
    </source>
</evidence>
<feature type="compositionally biased region" description="Low complexity" evidence="1">
    <location>
        <begin position="40"/>
        <end position="53"/>
    </location>
</feature>
<dbReference type="AlphaFoldDB" id="A0A0F5FWJ5"/>
<sequence length="101" mass="10184">MSGVPSHAVSSTRARPAMTFPPDAGVTATRSDGRSRSDHAASTVSTPTATPSEVTTNIRCTRVCARVCAASSASPVRGSIHAAGTPAIIVLFFSSISPSLG</sequence>
<dbReference type="EMBL" id="JZEX01000043">
    <property type="protein sequence ID" value="KKB13256.1"/>
    <property type="molecule type" value="Genomic_DNA"/>
</dbReference>
<proteinExistence type="predicted"/>
<gene>
    <name evidence="2" type="ORF">VE25_02955</name>
</gene>
<organism evidence="2 3">
    <name type="scientific">Devosia geojensis</name>
    <dbReference type="NCBI Taxonomy" id="443610"/>
    <lineage>
        <taxon>Bacteria</taxon>
        <taxon>Pseudomonadati</taxon>
        <taxon>Pseudomonadota</taxon>
        <taxon>Alphaproteobacteria</taxon>
        <taxon>Hyphomicrobiales</taxon>
        <taxon>Devosiaceae</taxon>
        <taxon>Devosia</taxon>
    </lineage>
</organism>
<comment type="caution">
    <text evidence="2">The sequence shown here is derived from an EMBL/GenBank/DDBJ whole genome shotgun (WGS) entry which is preliminary data.</text>
</comment>
<dbReference type="PATRIC" id="fig|443610.3.peg.3070"/>